<dbReference type="InterPro" id="IPR042100">
    <property type="entry name" value="Bug_dom1"/>
</dbReference>
<dbReference type="PANTHER" id="PTHR42928:SF5">
    <property type="entry name" value="BLR1237 PROTEIN"/>
    <property type="match status" value="1"/>
</dbReference>
<comment type="similarity">
    <text evidence="1">Belongs to the UPF0065 (bug) family.</text>
</comment>
<evidence type="ECO:0000313" key="4">
    <source>
        <dbReference type="Proteomes" id="UP000606490"/>
    </source>
</evidence>
<dbReference type="Pfam" id="PF03401">
    <property type="entry name" value="TctC"/>
    <property type="match status" value="1"/>
</dbReference>
<dbReference type="PANTHER" id="PTHR42928">
    <property type="entry name" value="TRICARBOXYLATE-BINDING PROTEIN"/>
    <property type="match status" value="1"/>
</dbReference>
<dbReference type="CDD" id="cd13578">
    <property type="entry name" value="PBP2_Bug27"/>
    <property type="match status" value="1"/>
</dbReference>
<protein>
    <submittedName>
        <fullName evidence="3">Tripartite tricarboxylate transporter substrate binding protein</fullName>
    </submittedName>
</protein>
<keyword evidence="2" id="KW-0732">Signal</keyword>
<dbReference type="InterPro" id="IPR005064">
    <property type="entry name" value="BUG"/>
</dbReference>
<keyword evidence="4" id="KW-1185">Reference proteome</keyword>
<feature type="chain" id="PRO_5047407407" evidence="2">
    <location>
        <begin position="24"/>
        <end position="322"/>
    </location>
</feature>
<gene>
    <name evidence="3" type="ORF">JMJ55_01910</name>
</gene>
<dbReference type="RefSeq" id="WP_202823792.1">
    <property type="nucleotide sequence ID" value="NZ_JAEUXJ010000001.1"/>
</dbReference>
<proteinExistence type="inferred from homology"/>
<accession>A0ABS1V185</accession>
<dbReference type="PIRSF" id="PIRSF017082">
    <property type="entry name" value="YflP"/>
    <property type="match status" value="1"/>
</dbReference>
<dbReference type="Gene3D" id="3.40.190.10">
    <property type="entry name" value="Periplasmic binding protein-like II"/>
    <property type="match status" value="1"/>
</dbReference>
<dbReference type="Proteomes" id="UP000606490">
    <property type="component" value="Unassembled WGS sequence"/>
</dbReference>
<comment type="caution">
    <text evidence="3">The sequence shown here is derived from an EMBL/GenBank/DDBJ whole genome shotgun (WGS) entry which is preliminary data.</text>
</comment>
<dbReference type="SUPFAM" id="SSF53850">
    <property type="entry name" value="Periplasmic binding protein-like II"/>
    <property type="match status" value="1"/>
</dbReference>
<dbReference type="Gene3D" id="3.40.190.150">
    <property type="entry name" value="Bordetella uptake gene, domain 1"/>
    <property type="match status" value="1"/>
</dbReference>
<name>A0ABS1V185_9PROT</name>
<feature type="signal peptide" evidence="2">
    <location>
        <begin position="1"/>
        <end position="23"/>
    </location>
</feature>
<reference evidence="3 4" key="1">
    <citation type="submission" date="2021-01" db="EMBL/GenBank/DDBJ databases">
        <title>Belnapia mucosa sp. nov. and Belnapia arida sp. nov., isolated from the Tabernas Desert (Almeria, Spain).</title>
        <authorList>
            <person name="Molina-Menor E."/>
            <person name="Vidal-Verdu A."/>
            <person name="Calonge A."/>
            <person name="Satari L."/>
            <person name="Pereto Magraner J."/>
            <person name="Porcar Miralles M."/>
        </authorList>
    </citation>
    <scope>NUCLEOTIDE SEQUENCE [LARGE SCALE GENOMIC DNA]</scope>
    <source>
        <strain evidence="3 4">T6</strain>
    </source>
</reference>
<sequence length="322" mass="34044">MRRDPTRRSLAGLALLAPVAAAAQEVWPRRPLRMVVPYSAGGMTDTVARMLADRLGVALGQPVVVENRPGLAGTIGMDVVAKAPPDGHTIGMGTTNQTINETLQPRRPFRLLEDLVPVAMVDSVPFALAVSNALPVRNLAEFIAHAAAHPGALNYASSGPGSALHLAMERLARQAGIQLQHIPFRNYAEARTALMAGQIQAMFDGSFTLAPLIRAGQIRGLATGGLKRDPQLPELPTLAETWPGFEAGLWNGLFGPAGMPGPVVVRLHAEVNRILAEPAVIDAQAALGAVGLPMSQPAFRDLVAAEMQRHAELVRATGVQPD</sequence>
<evidence type="ECO:0000313" key="3">
    <source>
        <dbReference type="EMBL" id="MBL6454058.1"/>
    </source>
</evidence>
<dbReference type="EMBL" id="JAEUXJ010000001">
    <property type="protein sequence ID" value="MBL6454058.1"/>
    <property type="molecule type" value="Genomic_DNA"/>
</dbReference>
<evidence type="ECO:0000256" key="1">
    <source>
        <dbReference type="ARBA" id="ARBA00006987"/>
    </source>
</evidence>
<evidence type="ECO:0000256" key="2">
    <source>
        <dbReference type="SAM" id="SignalP"/>
    </source>
</evidence>
<organism evidence="3 4">
    <name type="scientific">Belnapia mucosa</name>
    <dbReference type="NCBI Taxonomy" id="2804532"/>
    <lineage>
        <taxon>Bacteria</taxon>
        <taxon>Pseudomonadati</taxon>
        <taxon>Pseudomonadota</taxon>
        <taxon>Alphaproteobacteria</taxon>
        <taxon>Acetobacterales</taxon>
        <taxon>Roseomonadaceae</taxon>
        <taxon>Belnapia</taxon>
    </lineage>
</organism>